<accession>A0A4R6TH53</accession>
<reference evidence="2 3" key="1">
    <citation type="submission" date="2019-03" db="EMBL/GenBank/DDBJ databases">
        <title>Genomic Encyclopedia of Archaeal and Bacterial Type Strains, Phase II (KMG-II): from individual species to whole genera.</title>
        <authorList>
            <person name="Goeker M."/>
        </authorList>
    </citation>
    <scope>NUCLEOTIDE SEQUENCE [LARGE SCALE GENOMIC DNA]</scope>
    <source>
        <strain evidence="2 3">DSM 18435</strain>
    </source>
</reference>
<keyword evidence="3" id="KW-1185">Reference proteome</keyword>
<dbReference type="Proteomes" id="UP000295468">
    <property type="component" value="Unassembled WGS sequence"/>
</dbReference>
<dbReference type="RefSeq" id="WP_133644778.1">
    <property type="nucleotide sequence ID" value="NZ_SNYI01000003.1"/>
</dbReference>
<dbReference type="EMBL" id="SNYI01000003">
    <property type="protein sequence ID" value="TDQ29193.1"/>
    <property type="molecule type" value="Genomic_DNA"/>
</dbReference>
<proteinExistence type="predicted"/>
<feature type="signal peptide" evidence="1">
    <location>
        <begin position="1"/>
        <end position="22"/>
    </location>
</feature>
<keyword evidence="1" id="KW-0732">Signal</keyword>
<sequence length="227" mass="25838">MKRGLPLLLICLWAVLSSFGNKKDCAYAGSNISFIQSQTEKAIAATELKMARYFAYKAINGIENSRKQMESCGCKEARDILLESLELLKRAVKADNMRGGKILLFQSLELTLETKEAINQHDLFHISPYADELIKLDPTVAISDPSIKDTVAMQERIDRSLQGYKESLELVVETVNCEEAFAFAEKIYKHSEQQLLRKDLTEAQQYYHYRTQLITSRAMTRLLDCAN</sequence>
<evidence type="ECO:0008006" key="4">
    <source>
        <dbReference type="Google" id="ProtNLM"/>
    </source>
</evidence>
<evidence type="ECO:0000313" key="2">
    <source>
        <dbReference type="EMBL" id="TDQ29193.1"/>
    </source>
</evidence>
<dbReference type="OrthoDB" id="1427740at2"/>
<evidence type="ECO:0000313" key="3">
    <source>
        <dbReference type="Proteomes" id="UP000295468"/>
    </source>
</evidence>
<name>A0A4R6TH53_9FLAO</name>
<evidence type="ECO:0000256" key="1">
    <source>
        <dbReference type="SAM" id="SignalP"/>
    </source>
</evidence>
<organism evidence="2 3">
    <name type="scientific">Zeaxanthinibacter enoshimensis</name>
    <dbReference type="NCBI Taxonomy" id="392009"/>
    <lineage>
        <taxon>Bacteria</taxon>
        <taxon>Pseudomonadati</taxon>
        <taxon>Bacteroidota</taxon>
        <taxon>Flavobacteriia</taxon>
        <taxon>Flavobacteriales</taxon>
        <taxon>Flavobacteriaceae</taxon>
        <taxon>Zeaxanthinibacter</taxon>
    </lineage>
</organism>
<comment type="caution">
    <text evidence="2">The sequence shown here is derived from an EMBL/GenBank/DDBJ whole genome shotgun (WGS) entry which is preliminary data.</text>
</comment>
<gene>
    <name evidence="2" type="ORF">CLV82_2647</name>
</gene>
<protein>
    <recommendedName>
        <fullName evidence="4">YfdX protein</fullName>
    </recommendedName>
</protein>
<feature type="chain" id="PRO_5021013333" description="YfdX protein" evidence="1">
    <location>
        <begin position="23"/>
        <end position="227"/>
    </location>
</feature>
<dbReference type="AlphaFoldDB" id="A0A4R6TH53"/>